<organism evidence="1">
    <name type="scientific">viral metagenome</name>
    <dbReference type="NCBI Taxonomy" id="1070528"/>
    <lineage>
        <taxon>unclassified sequences</taxon>
        <taxon>metagenomes</taxon>
        <taxon>organismal metagenomes</taxon>
    </lineage>
</organism>
<sequence>MNESDIRKWVEDNAKYNEILLRLTSDELDHIAMCMHHIYRWCEEDYPIGGFLTAVVRNDFTETCFKADDVNRKALYLYALFLANKIPFDYRKKAEEL</sequence>
<proteinExistence type="predicted"/>
<protein>
    <submittedName>
        <fullName evidence="1">Uncharacterized protein</fullName>
    </submittedName>
</protein>
<evidence type="ECO:0000313" key="1">
    <source>
        <dbReference type="EMBL" id="QJA96810.1"/>
    </source>
</evidence>
<reference evidence="1" key="1">
    <citation type="submission" date="2020-03" db="EMBL/GenBank/DDBJ databases">
        <title>The deep terrestrial virosphere.</title>
        <authorList>
            <person name="Holmfeldt K."/>
            <person name="Nilsson E."/>
            <person name="Simone D."/>
            <person name="Lopez-Fernandez M."/>
            <person name="Wu X."/>
            <person name="de Brujin I."/>
            <person name="Lundin D."/>
            <person name="Andersson A."/>
            <person name="Bertilsson S."/>
            <person name="Dopson M."/>
        </authorList>
    </citation>
    <scope>NUCLEOTIDE SEQUENCE</scope>
    <source>
        <strain evidence="1">MM415B07332</strain>
    </source>
</reference>
<accession>A0A6M3LNZ9</accession>
<name>A0A6M3LNZ9_9ZZZZ</name>
<dbReference type="EMBL" id="MT143435">
    <property type="protein sequence ID" value="QJA96810.1"/>
    <property type="molecule type" value="Genomic_DNA"/>
</dbReference>
<dbReference type="AlphaFoldDB" id="A0A6M3LNZ9"/>
<gene>
    <name evidence="1" type="ORF">MM415B07332_0009</name>
</gene>